<dbReference type="RefSeq" id="WP_189530238.1">
    <property type="nucleotide sequence ID" value="NZ_BMYX01000001.1"/>
</dbReference>
<dbReference type="EMBL" id="BMYX01000001">
    <property type="protein sequence ID" value="GGY03461.1"/>
    <property type="molecule type" value="Genomic_DNA"/>
</dbReference>
<dbReference type="Proteomes" id="UP000645257">
    <property type="component" value="Unassembled WGS sequence"/>
</dbReference>
<protein>
    <submittedName>
        <fullName evidence="1">Uncharacterized protein</fullName>
    </submittedName>
</protein>
<evidence type="ECO:0000313" key="2">
    <source>
        <dbReference type="Proteomes" id="UP000645257"/>
    </source>
</evidence>
<sequence length="184" mass="20933">MLDHYRRFRELADSHKVIFFYTGTFSQAVISAMAETLRTRLTAQGLAGVKQRRLYSSFIEMAQNIVHYSADTITDERADDHELRNGQILIGEENGTHFIVCGNRIAERDMPRLARKLDVLRAMSREDIKALYRDTLRADNEAASKGAGLGFITLARDASEPIEYHFEPSGQEPAFVMFYLKAII</sequence>
<organism evidence="1 2">
    <name type="scientific">Paludibacterium paludis</name>
    <dbReference type="NCBI Taxonomy" id="1225769"/>
    <lineage>
        <taxon>Bacteria</taxon>
        <taxon>Pseudomonadati</taxon>
        <taxon>Pseudomonadota</taxon>
        <taxon>Betaproteobacteria</taxon>
        <taxon>Neisseriales</taxon>
        <taxon>Chromobacteriaceae</taxon>
        <taxon>Paludibacterium</taxon>
    </lineage>
</organism>
<evidence type="ECO:0000313" key="1">
    <source>
        <dbReference type="EMBL" id="GGY03461.1"/>
    </source>
</evidence>
<dbReference type="NCBIfam" id="NF038262">
    <property type="entry name" value="SiaB_fam_kinase"/>
    <property type="match status" value="1"/>
</dbReference>
<dbReference type="AlphaFoldDB" id="A0A918U6M3"/>
<comment type="caution">
    <text evidence="1">The sequence shown here is derived from an EMBL/GenBank/DDBJ whole genome shotgun (WGS) entry which is preliminary data.</text>
</comment>
<dbReference type="Pfam" id="PF19788">
    <property type="entry name" value="DUF6272"/>
    <property type="match status" value="1"/>
</dbReference>
<gene>
    <name evidence="1" type="ORF">GCM10011289_02200</name>
</gene>
<reference evidence="1" key="2">
    <citation type="submission" date="2020-09" db="EMBL/GenBank/DDBJ databases">
        <authorList>
            <person name="Sun Q."/>
            <person name="Kim S."/>
        </authorList>
    </citation>
    <scope>NUCLEOTIDE SEQUENCE</scope>
    <source>
        <strain evidence="1">KCTC 32182</strain>
    </source>
</reference>
<name>A0A918U6M3_9NEIS</name>
<proteinExistence type="predicted"/>
<keyword evidence="2" id="KW-1185">Reference proteome</keyword>
<reference evidence="1" key="1">
    <citation type="journal article" date="2014" name="Int. J. Syst. Evol. Microbiol.">
        <title>Complete genome sequence of Corynebacterium casei LMG S-19264T (=DSM 44701T), isolated from a smear-ripened cheese.</title>
        <authorList>
            <consortium name="US DOE Joint Genome Institute (JGI-PGF)"/>
            <person name="Walter F."/>
            <person name="Albersmeier A."/>
            <person name="Kalinowski J."/>
            <person name="Ruckert C."/>
        </authorList>
    </citation>
    <scope>NUCLEOTIDE SEQUENCE</scope>
    <source>
        <strain evidence="1">KCTC 32182</strain>
    </source>
</reference>
<dbReference type="InterPro" id="IPR046239">
    <property type="entry name" value="DUF6272"/>
</dbReference>
<accession>A0A918U6M3</accession>